<comment type="caution">
    <text evidence="1">The sequence shown here is derived from an EMBL/GenBank/DDBJ whole genome shotgun (WGS) entry which is preliminary data.</text>
</comment>
<evidence type="ECO:0000313" key="2">
    <source>
        <dbReference type="Proteomes" id="UP000197446"/>
    </source>
</evidence>
<dbReference type="InterPro" id="IPR036768">
    <property type="entry name" value="PolIII_chi_sf"/>
</dbReference>
<proteinExistence type="predicted"/>
<dbReference type="PANTHER" id="PTHR38767">
    <property type="entry name" value="DNA POLYMERASE III SUBUNIT CHI"/>
    <property type="match status" value="1"/>
</dbReference>
<dbReference type="SUPFAM" id="SSF102400">
    <property type="entry name" value="DNA polymerase III chi subunit"/>
    <property type="match status" value="1"/>
</dbReference>
<dbReference type="GO" id="GO:0032298">
    <property type="term" value="P:positive regulation of DNA-templated DNA replication initiation"/>
    <property type="evidence" value="ECO:0007669"/>
    <property type="project" value="TreeGrafter"/>
</dbReference>
<accession>A0A254NF88</accession>
<reference evidence="1 2" key="1">
    <citation type="journal article" date="2007" name="Int. J. Syst. Evol. Microbiol.">
        <title>Description of Pelomonas aquatica sp. nov. and Pelomonas puraquae sp. nov., isolated from industrial and haemodialysis water.</title>
        <authorList>
            <person name="Gomila M."/>
            <person name="Bowien B."/>
            <person name="Falsen E."/>
            <person name="Moore E.R."/>
            <person name="Lalucat J."/>
        </authorList>
    </citation>
    <scope>NUCLEOTIDE SEQUENCE [LARGE SCALE GENOMIC DNA]</scope>
    <source>
        <strain evidence="1 2">CCUG 52769</strain>
    </source>
</reference>
<sequence>MALQVSFYSDAADPLHFACRLIRRALATGKPVGVCVPAAEAARLDQLLWTFEATEFIPHRRWDGSSPAAPGEVLLVDDAARLPHRGLLLNLADDMPGDVMAFERVLEVIGHDPARVQAGRARYRRYSQSGAKLDHFSAAG</sequence>
<dbReference type="Pfam" id="PF04364">
    <property type="entry name" value="DNA_pol3_chi"/>
    <property type="match status" value="1"/>
</dbReference>
<dbReference type="EMBL" id="NISI01000001">
    <property type="protein sequence ID" value="OWR05502.1"/>
    <property type="molecule type" value="Genomic_DNA"/>
</dbReference>
<dbReference type="PANTHER" id="PTHR38767:SF1">
    <property type="entry name" value="DNA POLYMERASE III SUBUNIT CHI"/>
    <property type="match status" value="1"/>
</dbReference>
<dbReference type="Gene3D" id="3.40.50.10110">
    <property type="entry name" value="DNA polymerase III subunit chi"/>
    <property type="match status" value="1"/>
</dbReference>
<dbReference type="AlphaFoldDB" id="A0A254NF88"/>
<dbReference type="InterPro" id="IPR007459">
    <property type="entry name" value="DNA_pol3_chi"/>
</dbReference>
<organism evidence="1 2">
    <name type="scientific">Roseateles puraquae</name>
    <dbReference type="NCBI Taxonomy" id="431059"/>
    <lineage>
        <taxon>Bacteria</taxon>
        <taxon>Pseudomonadati</taxon>
        <taxon>Pseudomonadota</taxon>
        <taxon>Betaproteobacteria</taxon>
        <taxon>Burkholderiales</taxon>
        <taxon>Sphaerotilaceae</taxon>
        <taxon>Roseateles</taxon>
    </lineage>
</organism>
<keyword evidence="2" id="KW-1185">Reference proteome</keyword>
<protein>
    <submittedName>
        <fullName evidence="1">DNA polymerase III subunit chi</fullName>
    </submittedName>
</protein>
<evidence type="ECO:0000313" key="1">
    <source>
        <dbReference type="EMBL" id="OWR05502.1"/>
    </source>
</evidence>
<dbReference type="GO" id="GO:0006260">
    <property type="term" value="P:DNA replication"/>
    <property type="evidence" value="ECO:0007669"/>
    <property type="project" value="InterPro"/>
</dbReference>
<dbReference type="RefSeq" id="WP_088481710.1">
    <property type="nucleotide sequence ID" value="NZ_JBCNLH010000002.1"/>
</dbReference>
<dbReference type="GO" id="GO:0003887">
    <property type="term" value="F:DNA-directed DNA polymerase activity"/>
    <property type="evidence" value="ECO:0007669"/>
    <property type="project" value="InterPro"/>
</dbReference>
<gene>
    <name evidence="1" type="ORF">CDO81_03300</name>
</gene>
<dbReference type="OrthoDB" id="5297568at2"/>
<dbReference type="Proteomes" id="UP000197446">
    <property type="component" value="Unassembled WGS sequence"/>
</dbReference>
<dbReference type="GO" id="GO:0003677">
    <property type="term" value="F:DNA binding"/>
    <property type="evidence" value="ECO:0007669"/>
    <property type="project" value="InterPro"/>
</dbReference>
<name>A0A254NF88_9BURK</name>